<dbReference type="Proteomes" id="UP000886595">
    <property type="component" value="Unassembled WGS sequence"/>
</dbReference>
<sequence>MLDLSHNELHSTEGLEAMQLLSCLNMSHNRIRSFSALDSLRHLKQLRVLDVSHNLIGEHSVDTTRFLCPSPLSNCYWTQDEAGRRMPCLVTKYWDAYFVLRDMNLKQLDIAGNVIAGDEFSSFVPQLLPKLKVANLEDEDSCFPCPKSFRASLHLLLSISNHSLTQKQSILHSEYLRFGNGLVKSIEASASPRWISRGNGVRLSFLRPEASSSLSVINKSCTWRANSLGQEIQAELCDENEEEDLCPVECVTEFKTDDELLRVLEKAKENNSLVVVDFYRPSCGSCKYIEQGFSKLCKQSGDQEAPVIFLKHNVIDEYDEQSEVAERLRIKSVPLFHFYKNGVLLEAFATRDKERIDASIAKYTSSESSSTSD</sequence>
<dbReference type="InterPro" id="IPR013766">
    <property type="entry name" value="Thioredoxin_domain"/>
</dbReference>
<reference evidence="2 3" key="1">
    <citation type="submission" date="2020-02" db="EMBL/GenBank/DDBJ databases">
        <authorList>
            <person name="Ma Q."/>
            <person name="Huang Y."/>
            <person name="Song X."/>
            <person name="Pei D."/>
        </authorList>
    </citation>
    <scope>NUCLEOTIDE SEQUENCE [LARGE SCALE GENOMIC DNA]</scope>
    <source>
        <strain evidence="2">Sxm20200214</strain>
        <tissue evidence="2">Leaf</tissue>
    </source>
</reference>
<dbReference type="InterPro" id="IPR036249">
    <property type="entry name" value="Thioredoxin-like_sf"/>
</dbReference>
<evidence type="ECO:0000313" key="3">
    <source>
        <dbReference type="Proteomes" id="UP000886595"/>
    </source>
</evidence>
<keyword evidence="3" id="KW-1185">Reference proteome</keyword>
<proteinExistence type="predicted"/>
<dbReference type="CDD" id="cd02947">
    <property type="entry name" value="TRX_family"/>
    <property type="match status" value="1"/>
</dbReference>
<comment type="caution">
    <text evidence="2">The sequence shown here is derived from an EMBL/GenBank/DDBJ whole genome shotgun (WGS) entry which is preliminary data.</text>
</comment>
<name>A0A8X7TI91_BRACI</name>
<accession>A0A8X7TI91</accession>
<dbReference type="InterPro" id="IPR032675">
    <property type="entry name" value="LRR_dom_sf"/>
</dbReference>
<gene>
    <name evidence="2" type="ORF">Bca52824_095387</name>
</gene>
<dbReference type="PANTHER" id="PTHR47912">
    <property type="entry name" value="THIOREDOXIN-LIKE 4, CHLOROPLASTIC"/>
    <property type="match status" value="1"/>
</dbReference>
<dbReference type="PANTHER" id="PTHR47912:SF1">
    <property type="entry name" value="THIOREDOXIN-LIKE 4, CHLOROPLASTIC"/>
    <property type="match status" value="1"/>
</dbReference>
<dbReference type="OrthoDB" id="10263751at2759"/>
<dbReference type="SUPFAM" id="SSF52833">
    <property type="entry name" value="Thioredoxin-like"/>
    <property type="match status" value="1"/>
</dbReference>
<dbReference type="Pfam" id="PF00085">
    <property type="entry name" value="Thioredoxin"/>
    <property type="match status" value="1"/>
</dbReference>
<evidence type="ECO:0000313" key="2">
    <source>
        <dbReference type="EMBL" id="KAG2242777.1"/>
    </source>
</evidence>
<dbReference type="PROSITE" id="PS51450">
    <property type="entry name" value="LRR"/>
    <property type="match status" value="1"/>
</dbReference>
<dbReference type="AlphaFoldDB" id="A0A8X7TI91"/>
<evidence type="ECO:0000259" key="1">
    <source>
        <dbReference type="PROSITE" id="PS51352"/>
    </source>
</evidence>
<dbReference type="Gene3D" id="3.80.10.10">
    <property type="entry name" value="Ribonuclease Inhibitor"/>
    <property type="match status" value="1"/>
</dbReference>
<feature type="domain" description="Thioredoxin" evidence="1">
    <location>
        <begin position="226"/>
        <end position="365"/>
    </location>
</feature>
<dbReference type="Gene3D" id="3.40.30.10">
    <property type="entry name" value="Glutaredoxin"/>
    <property type="match status" value="1"/>
</dbReference>
<protein>
    <recommendedName>
        <fullName evidence="1">Thioredoxin domain-containing protein</fullName>
    </recommendedName>
</protein>
<dbReference type="GO" id="GO:0009507">
    <property type="term" value="C:chloroplast"/>
    <property type="evidence" value="ECO:0007669"/>
    <property type="project" value="TreeGrafter"/>
</dbReference>
<dbReference type="PROSITE" id="PS51352">
    <property type="entry name" value="THIOREDOXIN_2"/>
    <property type="match status" value="1"/>
</dbReference>
<dbReference type="InterPro" id="IPR001611">
    <property type="entry name" value="Leu-rich_rpt"/>
</dbReference>
<dbReference type="EMBL" id="JAAMPC010000359">
    <property type="protein sequence ID" value="KAG2242777.1"/>
    <property type="molecule type" value="Genomic_DNA"/>
</dbReference>
<dbReference type="InterPro" id="IPR044176">
    <property type="entry name" value="TRL4_chloroplastic"/>
</dbReference>
<dbReference type="SUPFAM" id="SSF52058">
    <property type="entry name" value="L domain-like"/>
    <property type="match status" value="1"/>
</dbReference>
<organism evidence="2 3">
    <name type="scientific">Brassica carinata</name>
    <name type="common">Ethiopian mustard</name>
    <name type="synonym">Abyssinian cabbage</name>
    <dbReference type="NCBI Taxonomy" id="52824"/>
    <lineage>
        <taxon>Eukaryota</taxon>
        <taxon>Viridiplantae</taxon>
        <taxon>Streptophyta</taxon>
        <taxon>Embryophyta</taxon>
        <taxon>Tracheophyta</taxon>
        <taxon>Spermatophyta</taxon>
        <taxon>Magnoliopsida</taxon>
        <taxon>eudicotyledons</taxon>
        <taxon>Gunneridae</taxon>
        <taxon>Pentapetalae</taxon>
        <taxon>rosids</taxon>
        <taxon>malvids</taxon>
        <taxon>Brassicales</taxon>
        <taxon>Brassicaceae</taxon>
        <taxon>Brassiceae</taxon>
        <taxon>Brassica</taxon>
    </lineage>
</organism>